<dbReference type="InterPro" id="IPR011042">
    <property type="entry name" value="6-blade_b-propeller_TolB-like"/>
</dbReference>
<keyword evidence="2" id="KW-1185">Reference proteome</keyword>
<dbReference type="EMBL" id="JAKMXF010000354">
    <property type="protein sequence ID" value="KAI6646550.1"/>
    <property type="molecule type" value="Genomic_DNA"/>
</dbReference>
<dbReference type="AlphaFoldDB" id="A0AAV7JDK4"/>
<protein>
    <submittedName>
        <fullName evidence="1">Uncharacterized protein</fullName>
    </submittedName>
</protein>
<dbReference type="Proteomes" id="UP001165289">
    <property type="component" value="Unassembled WGS sequence"/>
</dbReference>
<proteinExistence type="predicted"/>
<organism evidence="1 2">
    <name type="scientific">Oopsacas minuta</name>
    <dbReference type="NCBI Taxonomy" id="111878"/>
    <lineage>
        <taxon>Eukaryota</taxon>
        <taxon>Metazoa</taxon>
        <taxon>Porifera</taxon>
        <taxon>Hexactinellida</taxon>
        <taxon>Hexasterophora</taxon>
        <taxon>Lyssacinosida</taxon>
        <taxon>Leucopsacidae</taxon>
        <taxon>Oopsacas</taxon>
    </lineage>
</organism>
<dbReference type="Gene3D" id="2.120.10.30">
    <property type="entry name" value="TolB, C-terminal domain"/>
    <property type="match status" value="2"/>
</dbReference>
<dbReference type="SUPFAM" id="SSF101898">
    <property type="entry name" value="NHL repeat"/>
    <property type="match status" value="1"/>
</dbReference>
<evidence type="ECO:0000313" key="1">
    <source>
        <dbReference type="EMBL" id="KAI6646550.1"/>
    </source>
</evidence>
<name>A0AAV7JDK4_9METZ</name>
<sequence>MSTTFHLASSGEYQSELKNFKLRNGDNKLSLFGAVSEFKNLTTKVLETYMEILVQLECIDNDLERKINEIIEMRDVVEWLFHDLSGLLQQRTKFTPVQSQIGYLISELEQIIFIKIPNIEINWDSKYNPRLGISYNPYRFRNYPIWTNGRKGKEENTFSFPCDLAIDSITGMIYAVDYQNCEIYVYDKYGQYKMKFKDSSVLKGPRKLALQGKYLYVIVETDVILKFNCENGSLLDKKKLNFFIGGIDSWEDKLYGGDYGKCIVHVMNESFVGTQTLSIDATEKSGIQYVKARENGLYLLFKSSKNWLQKFSYTGALLSTFSTDDFTSEVWFFNLDLSNNIIITASKCGLMRIYNPKGELLKSYGDTLEDSVGTIITPRGVVLTQDYRIIVLCLKEKHCLQCF</sequence>
<accession>A0AAV7JDK4</accession>
<evidence type="ECO:0000313" key="2">
    <source>
        <dbReference type="Proteomes" id="UP001165289"/>
    </source>
</evidence>
<comment type="caution">
    <text evidence="1">The sequence shown here is derived from an EMBL/GenBank/DDBJ whole genome shotgun (WGS) entry which is preliminary data.</text>
</comment>
<gene>
    <name evidence="1" type="ORF">LOD99_12671</name>
</gene>
<reference evidence="1 2" key="1">
    <citation type="journal article" date="2023" name="BMC Biol.">
        <title>The compact genome of the sponge Oopsacas minuta (Hexactinellida) is lacking key metazoan core genes.</title>
        <authorList>
            <person name="Santini S."/>
            <person name="Schenkelaars Q."/>
            <person name="Jourda C."/>
            <person name="Duchesne M."/>
            <person name="Belahbib H."/>
            <person name="Rocher C."/>
            <person name="Selva M."/>
            <person name="Riesgo A."/>
            <person name="Vervoort M."/>
            <person name="Leys S.P."/>
            <person name="Kodjabachian L."/>
            <person name="Le Bivic A."/>
            <person name="Borchiellini C."/>
            <person name="Claverie J.M."/>
            <person name="Renard E."/>
        </authorList>
    </citation>
    <scope>NUCLEOTIDE SEQUENCE [LARGE SCALE GENOMIC DNA]</scope>
    <source>
        <strain evidence="1">SPO-2</strain>
    </source>
</reference>